<proteinExistence type="predicted"/>
<accession>A0A7G1IKX9</accession>
<dbReference type="Gene3D" id="3.20.20.70">
    <property type="entry name" value="Aldolase class I"/>
    <property type="match status" value="1"/>
</dbReference>
<reference evidence="3 4" key="1">
    <citation type="submission" date="2020-07" db="EMBL/GenBank/DDBJ databases">
        <title>Mycobacterium kansasii (former subtype) with zoonotic potential isolated from diseased indoor pet cat, Japan.</title>
        <authorList>
            <person name="Fukano H."/>
            <person name="Terazono T."/>
            <person name="Hoshino Y."/>
        </authorList>
    </citation>
    <scope>NUCLEOTIDE SEQUENCE [LARGE SCALE GENOMIC DNA]</scope>
    <source>
        <strain evidence="3 4">Kuro-I</strain>
    </source>
</reference>
<sequence>MTAPTGPLDGIRVLELGTLIAGPFAGRLLGDMGADVIKVEPPGAPDPLRTWGQAELNGHHVFWTVHARNKRAVTLDLRRPRGRELFLELVEKSDIAVENFRPGTLEKWNLGYDVLSERNPGIILVRVSGYGQTGPDAHKAGYASVAEAASGLRHLNGFPGGPPPRLALSLGDTLAGMFGAQGALAALYRRGVTGRGQVVDVALTESCLAVQESTIPDYDVGGVVRGPSGTRLEGIAPSNIYRSADGSWVVIAANQDTVFARLCKAMGRPELVTDERFATHGARGRNQDELDAIIGAWAAERRPGEIIETLSAAGVIAGPINTVAEVVDDPQLRARGMLVEHYDERVERSVLGPGIVPVLSESPGRVRSAGPPTLAGITTTSISGCWAKPSRSSPICAPRGAMNQHVTIREVSLRDGLQIEKPIPLAAKLELLAAIAATGVREVEATAFVSPSKVPAMADAAELAAELHRYPDIEFSALVASPNGAKRAIAAGLRAIEYVVAASDSFSAANVGRSSAEATSQIGEILAIARGSG</sequence>
<dbReference type="SUPFAM" id="SSF89796">
    <property type="entry name" value="CoA-transferase family III (CaiB/BaiF)"/>
    <property type="match status" value="1"/>
</dbReference>
<dbReference type="InterPro" id="IPR050483">
    <property type="entry name" value="CoA-transferase_III_domain"/>
</dbReference>
<dbReference type="InterPro" id="IPR044855">
    <property type="entry name" value="CoA-Trfase_III_dom3_sf"/>
</dbReference>
<gene>
    <name evidence="3" type="ORF">NIIDMKKI_55910</name>
</gene>
<dbReference type="InterPro" id="IPR000891">
    <property type="entry name" value="PYR_CT"/>
</dbReference>
<dbReference type="InterPro" id="IPR003673">
    <property type="entry name" value="CoA-Trfase_fam_III"/>
</dbReference>
<keyword evidence="4" id="KW-1185">Reference proteome</keyword>
<dbReference type="AlphaFoldDB" id="A0A7G1IKX9"/>
<evidence type="ECO:0000313" key="4">
    <source>
        <dbReference type="Proteomes" id="UP000516380"/>
    </source>
</evidence>
<protein>
    <recommendedName>
        <fullName evidence="2">Pyruvate carboxyltransferase domain-containing protein</fullName>
    </recommendedName>
</protein>
<name>A0A7G1IKX9_MYCKA</name>
<dbReference type="EMBL" id="AP023343">
    <property type="protein sequence ID" value="BCI90385.1"/>
    <property type="molecule type" value="Genomic_DNA"/>
</dbReference>
<dbReference type="PANTHER" id="PTHR48207:SF3">
    <property type="entry name" value="SUCCINATE--HYDROXYMETHYLGLUTARATE COA-TRANSFERASE"/>
    <property type="match status" value="1"/>
</dbReference>
<keyword evidence="1" id="KW-0808">Transferase</keyword>
<feature type="domain" description="Pyruvate carboxyltransferase" evidence="2">
    <location>
        <begin position="406"/>
        <end position="530"/>
    </location>
</feature>
<organism evidence="3 4">
    <name type="scientific">Mycobacterium kansasii</name>
    <dbReference type="NCBI Taxonomy" id="1768"/>
    <lineage>
        <taxon>Bacteria</taxon>
        <taxon>Bacillati</taxon>
        <taxon>Actinomycetota</taxon>
        <taxon>Actinomycetes</taxon>
        <taxon>Mycobacteriales</taxon>
        <taxon>Mycobacteriaceae</taxon>
        <taxon>Mycobacterium</taxon>
    </lineage>
</organism>
<dbReference type="InterPro" id="IPR013785">
    <property type="entry name" value="Aldolase_TIM"/>
</dbReference>
<dbReference type="Pfam" id="PF02515">
    <property type="entry name" value="CoA_transf_3"/>
    <property type="match status" value="1"/>
</dbReference>
<evidence type="ECO:0000256" key="1">
    <source>
        <dbReference type="ARBA" id="ARBA00022679"/>
    </source>
</evidence>
<dbReference type="GO" id="GO:0008410">
    <property type="term" value="F:CoA-transferase activity"/>
    <property type="evidence" value="ECO:0007669"/>
    <property type="project" value="TreeGrafter"/>
</dbReference>
<dbReference type="Gene3D" id="3.30.1540.10">
    <property type="entry name" value="formyl-coa transferase, domain 3"/>
    <property type="match status" value="1"/>
</dbReference>
<dbReference type="PANTHER" id="PTHR48207">
    <property type="entry name" value="SUCCINATE--HYDROXYMETHYLGLUTARATE COA-TRANSFERASE"/>
    <property type="match status" value="1"/>
</dbReference>
<dbReference type="InterPro" id="IPR023606">
    <property type="entry name" value="CoA-Trfase_III_dom_1_sf"/>
</dbReference>
<dbReference type="SUPFAM" id="SSF51569">
    <property type="entry name" value="Aldolase"/>
    <property type="match status" value="1"/>
</dbReference>
<dbReference type="Gene3D" id="3.40.50.10540">
    <property type="entry name" value="Crotonobetainyl-coa:carnitine coa-transferase, domain 1"/>
    <property type="match status" value="1"/>
</dbReference>
<evidence type="ECO:0000313" key="3">
    <source>
        <dbReference type="EMBL" id="BCI90385.1"/>
    </source>
</evidence>
<dbReference type="Pfam" id="PF00682">
    <property type="entry name" value="HMGL-like"/>
    <property type="match status" value="1"/>
</dbReference>
<dbReference type="Proteomes" id="UP000516380">
    <property type="component" value="Chromosome"/>
</dbReference>
<evidence type="ECO:0000259" key="2">
    <source>
        <dbReference type="Pfam" id="PF00682"/>
    </source>
</evidence>